<dbReference type="EMBL" id="QAOI01000002">
    <property type="protein sequence ID" value="PTQ78614.1"/>
    <property type="molecule type" value="Genomic_DNA"/>
</dbReference>
<evidence type="ECO:0000313" key="1">
    <source>
        <dbReference type="EMBL" id="PTQ78614.1"/>
    </source>
</evidence>
<name>A0A2T5I464_9PROT</name>
<dbReference type="Proteomes" id="UP000244128">
    <property type="component" value="Unassembled WGS sequence"/>
</dbReference>
<accession>A0A2T5I464</accession>
<proteinExistence type="predicted"/>
<comment type="caution">
    <text evidence="1">The sequence shown here is derived from an EMBL/GenBank/DDBJ whole genome shotgun (WGS) entry which is preliminary data.</text>
</comment>
<evidence type="ECO:0000313" key="2">
    <source>
        <dbReference type="Proteomes" id="UP000244128"/>
    </source>
</evidence>
<gene>
    <name evidence="1" type="ORF">C8R26_102184</name>
</gene>
<protein>
    <submittedName>
        <fullName evidence="1">Uncharacterized protein</fullName>
    </submittedName>
</protein>
<sequence>MTDERKLNVAQPLLDVISAACPDSSATFVIELSAFCPSYLIQEIP</sequence>
<organism evidence="1 2">
    <name type="scientific">Nitrosomonas oligotropha</name>
    <dbReference type="NCBI Taxonomy" id="42354"/>
    <lineage>
        <taxon>Bacteria</taxon>
        <taxon>Pseudomonadati</taxon>
        <taxon>Pseudomonadota</taxon>
        <taxon>Betaproteobacteria</taxon>
        <taxon>Nitrosomonadales</taxon>
        <taxon>Nitrosomonadaceae</taxon>
        <taxon>Nitrosomonas</taxon>
    </lineage>
</organism>
<dbReference type="AlphaFoldDB" id="A0A2T5I464"/>
<reference evidence="1 2" key="1">
    <citation type="submission" date="2018-04" db="EMBL/GenBank/DDBJ databases">
        <title>Active sludge and wastewater microbial communities from Klosterneuburg, Austria.</title>
        <authorList>
            <person name="Wagner M."/>
        </authorList>
    </citation>
    <scope>NUCLEOTIDE SEQUENCE [LARGE SCALE GENOMIC DNA]</scope>
    <source>
        <strain evidence="1 2">Nm49</strain>
    </source>
</reference>